<reference evidence="4" key="1">
    <citation type="journal article" date="2023" name="G3 (Bethesda)">
        <title>Whole genome assemblies of Zophobas morio and Tenebrio molitor.</title>
        <authorList>
            <person name="Kaur S."/>
            <person name="Stinson S.A."/>
            <person name="diCenzo G.C."/>
        </authorList>
    </citation>
    <scope>NUCLEOTIDE SEQUENCE</scope>
    <source>
        <strain evidence="4">QUZm001</strain>
    </source>
</reference>
<dbReference type="Proteomes" id="UP001168821">
    <property type="component" value="Unassembled WGS sequence"/>
</dbReference>
<evidence type="ECO:0008006" key="6">
    <source>
        <dbReference type="Google" id="ProtNLM"/>
    </source>
</evidence>
<dbReference type="SUPFAM" id="SSF50978">
    <property type="entry name" value="WD40 repeat-like"/>
    <property type="match status" value="1"/>
</dbReference>
<proteinExistence type="predicted"/>
<dbReference type="InterPro" id="IPR036322">
    <property type="entry name" value="WD40_repeat_dom_sf"/>
</dbReference>
<protein>
    <recommendedName>
        <fullName evidence="6">WD repeat-containing protein 55 homolog</fullName>
    </recommendedName>
</protein>
<evidence type="ECO:0000256" key="2">
    <source>
        <dbReference type="ARBA" id="ARBA00022737"/>
    </source>
</evidence>
<gene>
    <name evidence="4" type="ORF">Zmor_004393</name>
</gene>
<keyword evidence="1 3" id="KW-0853">WD repeat</keyword>
<dbReference type="PROSITE" id="PS00678">
    <property type="entry name" value="WD_REPEATS_1"/>
    <property type="match status" value="1"/>
</dbReference>
<dbReference type="GO" id="GO:0006281">
    <property type="term" value="P:DNA repair"/>
    <property type="evidence" value="ECO:0007669"/>
    <property type="project" value="TreeGrafter"/>
</dbReference>
<sequence length="129" mass="14161">MNEHISREFKLVVAEGFTSIKHNQSGDENSAKLLTKFECPVRCLSLDASGTYVAAGSDDSTIKILDLNNKENITELSGHQNSIRSLAYDPLGEFLLSSSCDGTLRVWNLRKSGCLVVSLDILEKISDPE</sequence>
<keyword evidence="2" id="KW-0677">Repeat</keyword>
<organism evidence="4 5">
    <name type="scientific">Zophobas morio</name>
    <dbReference type="NCBI Taxonomy" id="2755281"/>
    <lineage>
        <taxon>Eukaryota</taxon>
        <taxon>Metazoa</taxon>
        <taxon>Ecdysozoa</taxon>
        <taxon>Arthropoda</taxon>
        <taxon>Hexapoda</taxon>
        <taxon>Insecta</taxon>
        <taxon>Pterygota</taxon>
        <taxon>Neoptera</taxon>
        <taxon>Endopterygota</taxon>
        <taxon>Coleoptera</taxon>
        <taxon>Polyphaga</taxon>
        <taxon>Cucujiformia</taxon>
        <taxon>Tenebrionidae</taxon>
        <taxon>Zophobas</taxon>
    </lineage>
</organism>
<dbReference type="Pfam" id="PF00400">
    <property type="entry name" value="WD40"/>
    <property type="match status" value="2"/>
</dbReference>
<evidence type="ECO:0000256" key="3">
    <source>
        <dbReference type="PROSITE-ProRule" id="PRU00221"/>
    </source>
</evidence>
<dbReference type="SMART" id="SM00320">
    <property type="entry name" value="WD40"/>
    <property type="match status" value="2"/>
</dbReference>
<dbReference type="Gene3D" id="2.130.10.10">
    <property type="entry name" value="YVTN repeat-like/Quinoprotein amine dehydrogenase"/>
    <property type="match status" value="1"/>
</dbReference>
<dbReference type="PANTHER" id="PTHR19932">
    <property type="entry name" value="WD REPEAT AND HMG-BOX DNA BINDING PROTEIN"/>
    <property type="match status" value="1"/>
</dbReference>
<dbReference type="InterPro" id="IPR001680">
    <property type="entry name" value="WD40_rpt"/>
</dbReference>
<evidence type="ECO:0000313" key="4">
    <source>
        <dbReference type="EMBL" id="KAJ3623626.1"/>
    </source>
</evidence>
<dbReference type="InterPro" id="IPR019775">
    <property type="entry name" value="WD40_repeat_CS"/>
</dbReference>
<dbReference type="AlphaFoldDB" id="A0AA38HHW1"/>
<dbReference type="GO" id="GO:0006261">
    <property type="term" value="P:DNA-templated DNA replication"/>
    <property type="evidence" value="ECO:0007669"/>
    <property type="project" value="TreeGrafter"/>
</dbReference>
<dbReference type="GO" id="GO:0003682">
    <property type="term" value="F:chromatin binding"/>
    <property type="evidence" value="ECO:0007669"/>
    <property type="project" value="TreeGrafter"/>
</dbReference>
<feature type="repeat" description="WD" evidence="3">
    <location>
        <begin position="76"/>
        <end position="117"/>
    </location>
</feature>
<evidence type="ECO:0000256" key="1">
    <source>
        <dbReference type="ARBA" id="ARBA00022574"/>
    </source>
</evidence>
<feature type="repeat" description="WD" evidence="3">
    <location>
        <begin position="34"/>
        <end position="75"/>
    </location>
</feature>
<dbReference type="PROSITE" id="PS50082">
    <property type="entry name" value="WD_REPEATS_2"/>
    <property type="match status" value="2"/>
</dbReference>
<dbReference type="PANTHER" id="PTHR19932:SF10">
    <property type="entry name" value="WD REPEAT AND HMG-BOX DNA-BINDING PROTEIN 1"/>
    <property type="match status" value="1"/>
</dbReference>
<dbReference type="GO" id="GO:0043596">
    <property type="term" value="C:nuclear replication fork"/>
    <property type="evidence" value="ECO:0007669"/>
    <property type="project" value="TreeGrafter"/>
</dbReference>
<dbReference type="InterPro" id="IPR015943">
    <property type="entry name" value="WD40/YVTN_repeat-like_dom_sf"/>
</dbReference>
<accession>A0AA38HHW1</accession>
<dbReference type="PROSITE" id="PS50294">
    <property type="entry name" value="WD_REPEATS_REGION"/>
    <property type="match status" value="1"/>
</dbReference>
<keyword evidence="5" id="KW-1185">Reference proteome</keyword>
<name>A0AA38HHW1_9CUCU</name>
<comment type="caution">
    <text evidence="4">The sequence shown here is derived from an EMBL/GenBank/DDBJ whole genome shotgun (WGS) entry which is preliminary data.</text>
</comment>
<dbReference type="EMBL" id="JALNTZ010001744">
    <property type="protein sequence ID" value="KAJ3623626.1"/>
    <property type="molecule type" value="Genomic_DNA"/>
</dbReference>
<dbReference type="GO" id="GO:0000278">
    <property type="term" value="P:mitotic cell cycle"/>
    <property type="evidence" value="ECO:0007669"/>
    <property type="project" value="TreeGrafter"/>
</dbReference>
<evidence type="ECO:0000313" key="5">
    <source>
        <dbReference type="Proteomes" id="UP001168821"/>
    </source>
</evidence>